<dbReference type="GO" id="GO:0022857">
    <property type="term" value="F:transmembrane transporter activity"/>
    <property type="evidence" value="ECO:0007669"/>
    <property type="project" value="InterPro"/>
</dbReference>
<reference evidence="10 11" key="1">
    <citation type="submission" date="2016-08" db="EMBL/GenBank/DDBJ databases">
        <authorList>
            <person name="Seilhamer J.J."/>
        </authorList>
    </citation>
    <scope>NUCLEOTIDE SEQUENCE [LARGE SCALE GENOMIC DNA]</scope>
    <source>
        <strain evidence="10 11">CFBP4690</strain>
    </source>
</reference>
<dbReference type="PROSITE" id="PS00216">
    <property type="entry name" value="SUGAR_TRANSPORT_1"/>
    <property type="match status" value="1"/>
</dbReference>
<dbReference type="OrthoDB" id="9812221at2"/>
<evidence type="ECO:0000313" key="10">
    <source>
        <dbReference type="EMBL" id="PPU59939.1"/>
    </source>
</evidence>
<dbReference type="GO" id="GO:0012505">
    <property type="term" value="C:endomembrane system"/>
    <property type="evidence" value="ECO:0007669"/>
    <property type="project" value="UniProtKB-SubCell"/>
</dbReference>
<dbReference type="AlphaFoldDB" id="A0A2S7CED0"/>
<feature type="transmembrane region" description="Helical" evidence="7">
    <location>
        <begin position="379"/>
        <end position="400"/>
    </location>
</feature>
<evidence type="ECO:0000256" key="6">
    <source>
        <dbReference type="ARBA" id="ARBA00044273"/>
    </source>
</evidence>
<feature type="transmembrane region" description="Helical" evidence="7">
    <location>
        <begin position="151"/>
        <end position="170"/>
    </location>
</feature>
<dbReference type="EMBL" id="MDEC01000032">
    <property type="protein sequence ID" value="PPU59939.1"/>
    <property type="molecule type" value="Genomic_DNA"/>
</dbReference>
<feature type="transmembrane region" description="Helical" evidence="7">
    <location>
        <begin position="92"/>
        <end position="111"/>
    </location>
</feature>
<protein>
    <recommendedName>
        <fullName evidence="6">MFS-type drug efflux transporter P55</fullName>
    </recommendedName>
</protein>
<dbReference type="InterPro" id="IPR036259">
    <property type="entry name" value="MFS_trans_sf"/>
</dbReference>
<accession>A0A2S7CED0</accession>
<evidence type="ECO:0000313" key="12">
    <source>
        <dbReference type="Proteomes" id="UP001637990"/>
    </source>
</evidence>
<keyword evidence="3 7" id="KW-0812">Transmembrane</keyword>
<evidence type="ECO:0000259" key="8">
    <source>
        <dbReference type="PROSITE" id="PS50850"/>
    </source>
</evidence>
<evidence type="ECO:0000313" key="9">
    <source>
        <dbReference type="EMBL" id="MFO3705080.1"/>
    </source>
</evidence>
<dbReference type="Proteomes" id="UP000237872">
    <property type="component" value="Unassembled WGS sequence"/>
</dbReference>
<keyword evidence="5 7" id="KW-0472">Membrane</keyword>
<sequence length="413" mass="42506">MNTSKGDAMNQASDSTRQAGRAQGAVLLLGSSLTIMGAVMIAPVLPKLGAQFGPIDPQAGLLVPLVVTGPALAIALFAPAAGGLADLFGRKGLLVLATLAYAVLGVLPAFLQDLTSIVGARLLFGCAEAAVMTCCTTLIADYWQGERRLRYVNLQVVCIALIGSLFFVVGGALGEHSWRTPFYLYLLPLLLVPAMLKVLWEPAATQATPHAAASEGKVGGSALAVGYLLVFFGMALSFVVPVQTPVLLVGLGITSSTMIGMSAGLGLLATLGGSLAWPLLRRWIGMPATNALLLALLALGLWLLVGAQTYPQVLLAVSVHGFGAGLLVPNAMTPVMNALPLRVRGRGMGGFTSSLYLGQFASPLLITALLPAGGDLHGAIRIAAGAALAVAMLWAARALLRRAPALSTDSQAR</sequence>
<evidence type="ECO:0000256" key="7">
    <source>
        <dbReference type="SAM" id="Phobius"/>
    </source>
</evidence>
<dbReference type="Proteomes" id="UP001637990">
    <property type="component" value="Unassembled WGS sequence"/>
</dbReference>
<dbReference type="Gene3D" id="1.20.1250.20">
    <property type="entry name" value="MFS general substrate transporter like domains"/>
    <property type="match status" value="1"/>
</dbReference>
<feature type="transmembrane region" description="Helical" evidence="7">
    <location>
        <begin position="283"/>
        <end position="304"/>
    </location>
</feature>
<comment type="caution">
    <text evidence="10">The sequence shown here is derived from an EMBL/GenBank/DDBJ whole genome shotgun (WGS) entry which is preliminary data.</text>
</comment>
<dbReference type="CDD" id="cd17473">
    <property type="entry name" value="MFS_arabinose_efflux_permease_like"/>
    <property type="match status" value="1"/>
</dbReference>
<comment type="subcellular location">
    <subcellularLocation>
        <location evidence="1">Endomembrane system</location>
        <topology evidence="1">Multi-pass membrane protein</topology>
    </subcellularLocation>
</comment>
<feature type="transmembrane region" description="Helical" evidence="7">
    <location>
        <begin position="221"/>
        <end position="240"/>
    </location>
</feature>
<keyword evidence="2" id="KW-0813">Transport</keyword>
<evidence type="ECO:0000313" key="11">
    <source>
        <dbReference type="Proteomes" id="UP000237872"/>
    </source>
</evidence>
<organism evidence="10 11">
    <name type="scientific">Xanthomonas codiaei</name>
    <dbReference type="NCBI Taxonomy" id="56463"/>
    <lineage>
        <taxon>Bacteria</taxon>
        <taxon>Pseudomonadati</taxon>
        <taxon>Pseudomonadota</taxon>
        <taxon>Gammaproteobacteria</taxon>
        <taxon>Lysobacterales</taxon>
        <taxon>Lysobacteraceae</taxon>
        <taxon>Xanthomonas</taxon>
    </lineage>
</organism>
<feature type="domain" description="Major facilitator superfamily (MFS) profile" evidence="8">
    <location>
        <begin position="23"/>
        <end position="403"/>
    </location>
</feature>
<proteinExistence type="predicted"/>
<dbReference type="PANTHER" id="PTHR23501:SF191">
    <property type="entry name" value="VACUOLAR BASIC AMINO ACID TRANSPORTER 4"/>
    <property type="match status" value="1"/>
</dbReference>
<evidence type="ECO:0000256" key="4">
    <source>
        <dbReference type="ARBA" id="ARBA00022989"/>
    </source>
</evidence>
<name>A0A2S7CED0_9XANT</name>
<evidence type="ECO:0000256" key="1">
    <source>
        <dbReference type="ARBA" id="ARBA00004127"/>
    </source>
</evidence>
<feature type="transmembrane region" description="Helical" evidence="7">
    <location>
        <begin position="65"/>
        <end position="85"/>
    </location>
</feature>
<keyword evidence="4 7" id="KW-1133">Transmembrane helix</keyword>
<feature type="transmembrane region" description="Helical" evidence="7">
    <location>
        <begin position="310"/>
        <end position="332"/>
    </location>
</feature>
<feature type="transmembrane region" description="Helical" evidence="7">
    <location>
        <begin position="182"/>
        <end position="200"/>
    </location>
</feature>
<dbReference type="SUPFAM" id="SSF103473">
    <property type="entry name" value="MFS general substrate transporter"/>
    <property type="match status" value="1"/>
</dbReference>
<gene>
    <name evidence="9" type="ORF">ACI6Q5_08825</name>
    <name evidence="10" type="ORF">XcodCFBP4690_18410</name>
</gene>
<feature type="transmembrane region" description="Helical" evidence="7">
    <location>
        <begin position="25"/>
        <end position="45"/>
    </location>
</feature>
<reference evidence="9 12" key="2">
    <citation type="submission" date="2024-11" db="EMBL/GenBank/DDBJ databases">
        <title>Genome sequencing of Xanthomonas codiaei.</title>
        <authorList>
            <person name="Studholme D.J."/>
        </authorList>
    </citation>
    <scope>NUCLEOTIDE SEQUENCE [LARGE SCALE GENOMIC DNA]</scope>
    <source>
        <strain evidence="9 12">NCPPB 4350</strain>
    </source>
</reference>
<dbReference type="InterPro" id="IPR011701">
    <property type="entry name" value="MFS"/>
</dbReference>
<evidence type="ECO:0000256" key="5">
    <source>
        <dbReference type="ARBA" id="ARBA00023136"/>
    </source>
</evidence>
<keyword evidence="12" id="KW-1185">Reference proteome</keyword>
<evidence type="ECO:0000256" key="3">
    <source>
        <dbReference type="ARBA" id="ARBA00022692"/>
    </source>
</evidence>
<dbReference type="InterPro" id="IPR020846">
    <property type="entry name" value="MFS_dom"/>
</dbReference>
<evidence type="ECO:0000256" key="2">
    <source>
        <dbReference type="ARBA" id="ARBA00022448"/>
    </source>
</evidence>
<dbReference type="Pfam" id="PF07690">
    <property type="entry name" value="MFS_1"/>
    <property type="match status" value="1"/>
</dbReference>
<dbReference type="RefSeq" id="WP_104543255.1">
    <property type="nucleotide sequence ID" value="NZ_JBJGBS010000029.1"/>
</dbReference>
<dbReference type="PROSITE" id="PS50850">
    <property type="entry name" value="MFS"/>
    <property type="match status" value="1"/>
</dbReference>
<dbReference type="InterPro" id="IPR005829">
    <property type="entry name" value="Sugar_transporter_CS"/>
</dbReference>
<feature type="transmembrane region" description="Helical" evidence="7">
    <location>
        <begin position="246"/>
        <end position="271"/>
    </location>
</feature>
<dbReference type="EMBL" id="JBJGBS010000029">
    <property type="protein sequence ID" value="MFO3705080.1"/>
    <property type="molecule type" value="Genomic_DNA"/>
</dbReference>
<dbReference type="GO" id="GO:0005886">
    <property type="term" value="C:plasma membrane"/>
    <property type="evidence" value="ECO:0007669"/>
    <property type="project" value="TreeGrafter"/>
</dbReference>
<dbReference type="PANTHER" id="PTHR23501">
    <property type="entry name" value="MAJOR FACILITATOR SUPERFAMILY"/>
    <property type="match status" value="1"/>
</dbReference>